<protein>
    <recommendedName>
        <fullName evidence="1">Isoaspartyl dipeptidase</fullName>
        <ecNumber evidence="1">3.4.19.-</ecNumber>
    </recommendedName>
</protein>
<dbReference type="RefSeq" id="WP_377248338.1">
    <property type="nucleotide sequence ID" value="NZ_JBHLXP010000005.1"/>
</dbReference>
<dbReference type="PANTHER" id="PTHR11647:SF1">
    <property type="entry name" value="COLLAPSIN RESPONSE MEDIATOR PROTEIN"/>
    <property type="match status" value="1"/>
</dbReference>
<dbReference type="GO" id="GO:0008798">
    <property type="term" value="F:beta-aspartyl-peptidase activity"/>
    <property type="evidence" value="ECO:0007669"/>
    <property type="project" value="UniProtKB-EC"/>
</dbReference>
<dbReference type="Proteomes" id="UP001589813">
    <property type="component" value="Unassembled WGS sequence"/>
</dbReference>
<dbReference type="NCBIfam" id="TIGR01975">
    <property type="entry name" value="isoAsp_dipep"/>
    <property type="match status" value="1"/>
</dbReference>
<dbReference type="InterPro" id="IPR032466">
    <property type="entry name" value="Metal_Hydrolase"/>
</dbReference>
<comment type="PTM">
    <text evidence="1">Carboxylation allows a single lysine to coordinate two zinc ions.</text>
</comment>
<dbReference type="InterPro" id="IPR010229">
    <property type="entry name" value="Pept_M38_dipep"/>
</dbReference>
<dbReference type="SUPFAM" id="SSF51556">
    <property type="entry name" value="Metallo-dependent hydrolases"/>
    <property type="match status" value="1"/>
</dbReference>
<comment type="function">
    <text evidence="1">Catalyzes the hydrolytic cleavage of a subset of L-isoaspartyl (L-beta-aspartyl) dipeptides. Used to degrade proteins damaged by L-isoaspartyl residues formation.</text>
</comment>
<comment type="subcellular location">
    <subcellularLocation>
        <location evidence="1">Cytoplasm</location>
    </subcellularLocation>
</comment>
<keyword evidence="4" id="KW-1185">Reference proteome</keyword>
<keyword evidence="1" id="KW-0479">Metal-binding</keyword>
<evidence type="ECO:0000313" key="4">
    <source>
        <dbReference type="Proteomes" id="UP001589813"/>
    </source>
</evidence>
<keyword evidence="1" id="KW-0482">Metalloprotease</keyword>
<sequence>MITLIQHAEVFSPKALGTPALLVSGGQIADISSTIDIQGTAVQQLDASGCYLVPGLVDSLAHIIGGGGEGGFRTRTPELTADDAFASGVTTLVGVLGTDSITRTLTNLLAKAHALTEEGLSCYCHTGSYQIPVRTLFPTISEDLLLIDKFIGVGEVAIADHRSSQPTPDELKKLAAEARVGGMLSGKAGIVSVHVGPAPAGVSLLLDVAKSSDIPLTQFYPTHMNRNQQLVEQGFAFLQAGGWIDFTTSTTPQELAAGEVQCAKALHQAWQQGLDCSRITFSSDANASLPLFDDKQQFIGLGIGRIASLLEEVVAAIRLGVPLPVALSVATTNPARVLKLPQKGELAAGKDADLVLLDKTTLAVRAVMCKGIWRYSDGSLPVQVQRDSLFV</sequence>
<evidence type="ECO:0000259" key="2">
    <source>
        <dbReference type="Pfam" id="PF01979"/>
    </source>
</evidence>
<keyword evidence="1" id="KW-0645">Protease</keyword>
<dbReference type="Pfam" id="PF01979">
    <property type="entry name" value="Amidohydro_1"/>
    <property type="match status" value="1"/>
</dbReference>
<comment type="similarity">
    <text evidence="1">Belongs to the peptidase M38 family.</text>
</comment>
<name>A0ABV6BLV4_9GAMM</name>
<gene>
    <name evidence="3" type="primary">iadA</name>
    <name evidence="3" type="ORF">ACFFJP_19505</name>
</gene>
<keyword evidence="1" id="KW-0862">Zinc</keyword>
<dbReference type="PIRSF" id="PIRSF001238">
    <property type="entry name" value="IadA"/>
    <property type="match status" value="1"/>
</dbReference>
<proteinExistence type="inferred from homology"/>
<dbReference type="EMBL" id="JBHLXP010000005">
    <property type="protein sequence ID" value="MFC0050483.1"/>
    <property type="molecule type" value="Genomic_DNA"/>
</dbReference>
<reference evidence="3 4" key="1">
    <citation type="submission" date="2024-09" db="EMBL/GenBank/DDBJ databases">
        <authorList>
            <person name="Sun Q."/>
            <person name="Mori K."/>
        </authorList>
    </citation>
    <scope>NUCLEOTIDE SEQUENCE [LARGE SCALE GENOMIC DNA]</scope>
    <source>
        <strain evidence="3 4">KCTC 23315</strain>
    </source>
</reference>
<dbReference type="InterPro" id="IPR006680">
    <property type="entry name" value="Amidohydro-rel"/>
</dbReference>
<evidence type="ECO:0000256" key="1">
    <source>
        <dbReference type="PIRNR" id="PIRNR001238"/>
    </source>
</evidence>
<dbReference type="Gene3D" id="3.20.20.140">
    <property type="entry name" value="Metal-dependent hydrolases"/>
    <property type="match status" value="1"/>
</dbReference>
<evidence type="ECO:0000313" key="3">
    <source>
        <dbReference type="EMBL" id="MFC0050483.1"/>
    </source>
</evidence>
<comment type="cofactor">
    <cofactor evidence="1">
        <name>Zn(2+)</name>
        <dbReference type="ChEBI" id="CHEBI:29105"/>
    </cofactor>
    <text evidence="1">Binds 2 Zn(2+) ions per subunit.</text>
</comment>
<dbReference type="InterPro" id="IPR011059">
    <property type="entry name" value="Metal-dep_hydrolase_composite"/>
</dbReference>
<dbReference type="InterPro" id="IPR050378">
    <property type="entry name" value="Metallo-dep_Hydrolases_sf"/>
</dbReference>
<dbReference type="SUPFAM" id="SSF51338">
    <property type="entry name" value="Composite domain of metallo-dependent hydrolases"/>
    <property type="match status" value="1"/>
</dbReference>
<feature type="domain" description="Amidohydrolase-related" evidence="2">
    <location>
        <begin position="51"/>
        <end position="371"/>
    </location>
</feature>
<dbReference type="PANTHER" id="PTHR11647">
    <property type="entry name" value="HYDRANTOINASE/DIHYDROPYRIMIDINASE FAMILY MEMBER"/>
    <property type="match status" value="1"/>
</dbReference>
<dbReference type="EC" id="3.4.19.-" evidence="1"/>
<organism evidence="3 4">
    <name type="scientific">Rheinheimera tilapiae</name>
    <dbReference type="NCBI Taxonomy" id="875043"/>
    <lineage>
        <taxon>Bacteria</taxon>
        <taxon>Pseudomonadati</taxon>
        <taxon>Pseudomonadota</taxon>
        <taxon>Gammaproteobacteria</taxon>
        <taxon>Chromatiales</taxon>
        <taxon>Chromatiaceae</taxon>
        <taxon>Rheinheimera</taxon>
    </lineage>
</organism>
<keyword evidence="1 3" id="KW-0378">Hydrolase</keyword>
<accession>A0ABV6BLV4</accession>
<comment type="caution">
    <text evidence="3">The sequence shown here is derived from an EMBL/GenBank/DDBJ whole genome shotgun (WGS) entry which is preliminary data.</text>
</comment>
<dbReference type="Gene3D" id="2.30.40.10">
    <property type="entry name" value="Urease, subunit C, domain 1"/>
    <property type="match status" value="1"/>
</dbReference>